<name>A0ABQ9HN56_9NEOP</name>
<accession>A0ABQ9HN56</accession>
<reference evidence="2 3" key="1">
    <citation type="submission" date="2023-02" db="EMBL/GenBank/DDBJ databases">
        <title>LHISI_Scaffold_Assembly.</title>
        <authorList>
            <person name="Stuart O.P."/>
            <person name="Cleave R."/>
            <person name="Magrath M.J.L."/>
            <person name="Mikheyev A.S."/>
        </authorList>
    </citation>
    <scope>NUCLEOTIDE SEQUENCE [LARGE SCALE GENOMIC DNA]</scope>
    <source>
        <strain evidence="2">Daus_M_001</strain>
        <tissue evidence="2">Leg muscle</tissue>
    </source>
</reference>
<evidence type="ECO:0000256" key="1">
    <source>
        <dbReference type="SAM" id="MobiDB-lite"/>
    </source>
</evidence>
<keyword evidence="3" id="KW-1185">Reference proteome</keyword>
<proteinExistence type="predicted"/>
<sequence length="737" mass="80704">MIRVCVGVHLFYKHPVSYESLGSRSHHTKVIPMAFEVSADCGAPTTKTYRCKLLFFRGNHKWGSQRFSHCSYNWLHLGHCSDHIHVTNYNLPTSGPLLHTQLYTMHAMWAMCNSSGPLTFCFWPAWGSRKLDGQTEGLQKMLDEKCQLCVVDCDYDQFMCCLQVMGSRSMPWSLSPESCSPGSESKLLVTCSDAERLGTYGMLHGMGSARIVLMMHGEALGSTHGHGPGPSRRSATLKWARSGAGRFQAPCVPGLTRDSTALSLSPNTVVGLNVSSTAWSLETAQVAQGRENGGKNRPWPLLKTHPSIRLERFRKTLGNRNQDGRTRERTRVLPNASPVSHHCAFSLGEAHCGAVIRAIAFHQCGKGSIPDGVVPGFSLVGIEPDDAAGRRVFWGISHFPTLAFRRCSIATPLHPYQLLRPQFGAAVTEWLACSPPTKANRVPSLAGFSQMGIVLDAAAGQRVFSGISRFPSTCIPALLHFHFISPSSLLRSGVSLAAVSTVHYNAATSQRAHCAVRAAATTPVRLWRDLGGSRQGRLQTSGTIPSCGNPGVTQPGIEPGSPWLEAGSLTFQPPRPHAKLVIGDGCDRLDGCGLVSRRRRGRRDGTGCSEKKERGMDRMEEPSQNVAGAISDKSRRTGIKMSGLRLRIQCEGLSWLSRLNCVIVDVFANFSPRIATGIIIRVAVQMQYDILHLLIKLTSHASNYLHPTNHDLTHLTSKLLFFPPKIFPLQLDPHHCH</sequence>
<comment type="caution">
    <text evidence="2">The sequence shown here is derived from an EMBL/GenBank/DDBJ whole genome shotgun (WGS) entry which is preliminary data.</text>
</comment>
<dbReference type="EMBL" id="JARBHB010000004">
    <property type="protein sequence ID" value="KAJ8885682.1"/>
    <property type="molecule type" value="Genomic_DNA"/>
</dbReference>
<evidence type="ECO:0000313" key="3">
    <source>
        <dbReference type="Proteomes" id="UP001159363"/>
    </source>
</evidence>
<evidence type="ECO:0000313" key="2">
    <source>
        <dbReference type="EMBL" id="KAJ8885682.1"/>
    </source>
</evidence>
<feature type="region of interest" description="Disordered" evidence="1">
    <location>
        <begin position="598"/>
        <end position="627"/>
    </location>
</feature>
<gene>
    <name evidence="2" type="ORF">PR048_011880</name>
</gene>
<protein>
    <submittedName>
        <fullName evidence="2">Uncharacterized protein</fullName>
    </submittedName>
</protein>
<organism evidence="2 3">
    <name type="scientific">Dryococelus australis</name>
    <dbReference type="NCBI Taxonomy" id="614101"/>
    <lineage>
        <taxon>Eukaryota</taxon>
        <taxon>Metazoa</taxon>
        <taxon>Ecdysozoa</taxon>
        <taxon>Arthropoda</taxon>
        <taxon>Hexapoda</taxon>
        <taxon>Insecta</taxon>
        <taxon>Pterygota</taxon>
        <taxon>Neoptera</taxon>
        <taxon>Polyneoptera</taxon>
        <taxon>Phasmatodea</taxon>
        <taxon>Verophasmatodea</taxon>
        <taxon>Anareolatae</taxon>
        <taxon>Phasmatidae</taxon>
        <taxon>Eurycanthinae</taxon>
        <taxon>Dryococelus</taxon>
    </lineage>
</organism>
<feature type="compositionally biased region" description="Basic and acidic residues" evidence="1">
    <location>
        <begin position="603"/>
        <end position="621"/>
    </location>
</feature>
<dbReference type="Proteomes" id="UP001159363">
    <property type="component" value="Chromosome X"/>
</dbReference>